<feature type="transmembrane region" description="Helical" evidence="4">
    <location>
        <begin position="88"/>
        <end position="109"/>
    </location>
</feature>
<accession>A0A1I7VWY7</accession>
<name>A0A1I7VWY7_LOALO</name>
<proteinExistence type="inferred from homology"/>
<dbReference type="PANTHER" id="PTHR12483:SF30">
    <property type="entry name" value="COPPER TRANSPORT PROTEIN"/>
    <property type="match status" value="1"/>
</dbReference>
<dbReference type="GO" id="GO:0005375">
    <property type="term" value="F:copper ion transmembrane transporter activity"/>
    <property type="evidence" value="ECO:0007669"/>
    <property type="project" value="UniProtKB-UniRule"/>
</dbReference>
<keyword evidence="4" id="KW-0406">Ion transport</keyword>
<dbReference type="AlphaFoldDB" id="A0A1I7VWY7"/>
<keyword evidence="4" id="KW-0186">Copper</keyword>
<evidence type="ECO:0000313" key="5">
    <source>
        <dbReference type="Proteomes" id="UP000095285"/>
    </source>
</evidence>
<dbReference type="GO" id="GO:0016020">
    <property type="term" value="C:membrane"/>
    <property type="evidence" value="ECO:0007669"/>
    <property type="project" value="UniProtKB-SubCell"/>
</dbReference>
<dbReference type="WBParaSite" id="EN70_7189">
    <property type="protein sequence ID" value="EN70_7189"/>
    <property type="gene ID" value="EN70_7189"/>
</dbReference>
<dbReference type="PANTHER" id="PTHR12483">
    <property type="entry name" value="SOLUTE CARRIER FAMILY 31 COPPER TRANSPORTERS"/>
    <property type="match status" value="1"/>
</dbReference>
<comment type="subcellular location">
    <subcellularLocation>
        <location evidence="4">Membrane</location>
        <topology evidence="4">Multi-pass membrane protein</topology>
    </subcellularLocation>
</comment>
<evidence type="ECO:0000256" key="3">
    <source>
        <dbReference type="ARBA" id="ARBA00023136"/>
    </source>
</evidence>
<comment type="similarity">
    <text evidence="4">Belongs to the copper transporter (Ctr) (TC 1.A.56) family. SLC31A subfamily.</text>
</comment>
<keyword evidence="5" id="KW-1185">Reference proteome</keyword>
<dbReference type="Proteomes" id="UP000095285">
    <property type="component" value="Unassembled WGS sequence"/>
</dbReference>
<feature type="transmembrane region" description="Helical" evidence="4">
    <location>
        <begin position="12"/>
        <end position="38"/>
    </location>
</feature>
<keyword evidence="2 4" id="KW-1133">Transmembrane helix</keyword>
<keyword evidence="4" id="KW-0813">Transport</keyword>
<feature type="transmembrane region" description="Helical" evidence="4">
    <location>
        <begin position="172"/>
        <end position="192"/>
    </location>
</feature>
<evidence type="ECO:0000256" key="1">
    <source>
        <dbReference type="ARBA" id="ARBA00022692"/>
    </source>
</evidence>
<reference evidence="6" key="2">
    <citation type="submission" date="2016-11" db="UniProtKB">
        <authorList>
            <consortium name="WormBaseParasite"/>
        </authorList>
    </citation>
    <scope>IDENTIFICATION</scope>
</reference>
<evidence type="ECO:0000256" key="4">
    <source>
        <dbReference type="RuleBase" id="RU367022"/>
    </source>
</evidence>
<protein>
    <recommendedName>
        <fullName evidence="4">Copper transport protein</fullName>
    </recommendedName>
</protein>
<evidence type="ECO:0000313" key="6">
    <source>
        <dbReference type="WBParaSite" id="EN70_7189"/>
    </source>
</evidence>
<sequence length="203" mass="22887">MSFHFGSNEIVLFSFWVVSSPIELILACVITVLMCFIMESIRWFRGIRPPYNVDLHTEQSSVANIKFAPRITMAMCTDSILHAIQLTLSYVLMLLFMTFNVWICVATVLGEVFARLIFAVASADNQIMKGHGDMMLGYVRLQTGSVIECLGSPDVLKLKTKPKINYLQTSDFYPLDCTNTLILVTLLCLVVADKKSWKSVMEL</sequence>
<evidence type="ECO:0000256" key="2">
    <source>
        <dbReference type="ARBA" id="ARBA00022989"/>
    </source>
</evidence>
<dbReference type="Pfam" id="PF04145">
    <property type="entry name" value="Ctr"/>
    <property type="match status" value="2"/>
</dbReference>
<reference evidence="5" key="1">
    <citation type="submission" date="2012-04" db="EMBL/GenBank/DDBJ databases">
        <title>The Genome Sequence of Loa loa.</title>
        <authorList>
            <consortium name="The Broad Institute Genome Sequencing Platform"/>
            <consortium name="Broad Institute Genome Sequencing Center for Infectious Disease"/>
            <person name="Nutman T.B."/>
            <person name="Fink D.L."/>
            <person name="Russ C."/>
            <person name="Young S."/>
            <person name="Zeng Q."/>
            <person name="Gargeya S."/>
            <person name="Alvarado L."/>
            <person name="Berlin A."/>
            <person name="Chapman S.B."/>
            <person name="Chen Z."/>
            <person name="Freedman E."/>
            <person name="Gellesch M."/>
            <person name="Goldberg J."/>
            <person name="Griggs A."/>
            <person name="Gujja S."/>
            <person name="Heilman E.R."/>
            <person name="Heiman D."/>
            <person name="Howarth C."/>
            <person name="Mehta T."/>
            <person name="Neiman D."/>
            <person name="Pearson M."/>
            <person name="Roberts A."/>
            <person name="Saif S."/>
            <person name="Shea T."/>
            <person name="Shenoy N."/>
            <person name="Sisk P."/>
            <person name="Stolte C."/>
            <person name="Sykes S."/>
            <person name="White J."/>
            <person name="Yandava C."/>
            <person name="Haas B."/>
            <person name="Henn M.R."/>
            <person name="Nusbaum C."/>
            <person name="Birren B."/>
        </authorList>
    </citation>
    <scope>NUCLEOTIDE SEQUENCE [LARGE SCALE GENOMIC DNA]</scope>
</reference>
<organism evidence="5 6">
    <name type="scientific">Loa loa</name>
    <name type="common">Eye worm</name>
    <name type="synonym">Filaria loa</name>
    <dbReference type="NCBI Taxonomy" id="7209"/>
    <lineage>
        <taxon>Eukaryota</taxon>
        <taxon>Metazoa</taxon>
        <taxon>Ecdysozoa</taxon>
        <taxon>Nematoda</taxon>
        <taxon>Chromadorea</taxon>
        <taxon>Rhabditida</taxon>
        <taxon>Spirurina</taxon>
        <taxon>Spiruromorpha</taxon>
        <taxon>Filarioidea</taxon>
        <taxon>Onchocercidae</taxon>
        <taxon>Loa</taxon>
    </lineage>
</organism>
<keyword evidence="1 4" id="KW-0812">Transmembrane</keyword>
<keyword evidence="3 4" id="KW-0472">Membrane</keyword>
<keyword evidence="4" id="KW-0187">Copper transport</keyword>
<dbReference type="eggNOG" id="KOG3386">
    <property type="taxonomic scope" value="Eukaryota"/>
</dbReference>
<dbReference type="InterPro" id="IPR007274">
    <property type="entry name" value="Cop_transporter"/>
</dbReference>